<organism evidence="1 2">
    <name type="scientific">Thanatephorus cucumeris (strain AG1-IA)</name>
    <name type="common">Rice sheath blight fungus</name>
    <name type="synonym">Rhizoctonia solani</name>
    <dbReference type="NCBI Taxonomy" id="983506"/>
    <lineage>
        <taxon>Eukaryota</taxon>
        <taxon>Fungi</taxon>
        <taxon>Dikarya</taxon>
        <taxon>Basidiomycota</taxon>
        <taxon>Agaricomycotina</taxon>
        <taxon>Agaricomycetes</taxon>
        <taxon>Cantharellales</taxon>
        <taxon>Ceratobasidiaceae</taxon>
        <taxon>Rhizoctonia</taxon>
        <taxon>Rhizoctonia solani AG-1</taxon>
    </lineage>
</organism>
<protein>
    <submittedName>
        <fullName evidence="1">Uncharacterized protein</fullName>
    </submittedName>
</protein>
<name>L8X7J0_THACA</name>
<gene>
    <name evidence="1" type="ORF">AG1IA_01356</name>
</gene>
<keyword evidence="2" id="KW-1185">Reference proteome</keyword>
<proteinExistence type="predicted"/>
<dbReference type="Proteomes" id="UP000011668">
    <property type="component" value="Unassembled WGS sequence"/>
</dbReference>
<reference evidence="1 2" key="1">
    <citation type="journal article" date="2013" name="Nat. Commun.">
        <title>The evolution and pathogenic mechanisms of the rice sheath blight pathogen.</title>
        <authorList>
            <person name="Zheng A."/>
            <person name="Lin R."/>
            <person name="Xu L."/>
            <person name="Qin P."/>
            <person name="Tang C."/>
            <person name="Ai P."/>
            <person name="Zhang D."/>
            <person name="Liu Y."/>
            <person name="Sun Z."/>
            <person name="Feng H."/>
            <person name="Wang Y."/>
            <person name="Chen Y."/>
            <person name="Liang X."/>
            <person name="Fu R."/>
            <person name="Li Q."/>
            <person name="Zhang J."/>
            <person name="Yu X."/>
            <person name="Xie Z."/>
            <person name="Ding L."/>
            <person name="Guan P."/>
            <person name="Tang J."/>
            <person name="Liang Y."/>
            <person name="Wang S."/>
            <person name="Deng Q."/>
            <person name="Li S."/>
            <person name="Zhu J."/>
            <person name="Wang L."/>
            <person name="Liu H."/>
            <person name="Li P."/>
        </authorList>
    </citation>
    <scope>NUCLEOTIDE SEQUENCE [LARGE SCALE GENOMIC DNA]</scope>
    <source>
        <strain evidence="2">AG-1 IA</strain>
    </source>
</reference>
<accession>L8X7J0</accession>
<evidence type="ECO:0000313" key="1">
    <source>
        <dbReference type="EMBL" id="ELU44614.1"/>
    </source>
</evidence>
<sequence>MHTIAGYPANISFGLAPVELIDGSKSLDRMSLGQTSVRRKLEVGAKMLPLSRSSTFDQ</sequence>
<dbReference type="HOGENOM" id="CLU_2980689_0_0_1"/>
<evidence type="ECO:0000313" key="2">
    <source>
        <dbReference type="Proteomes" id="UP000011668"/>
    </source>
</evidence>
<comment type="caution">
    <text evidence="1">The sequence shown here is derived from an EMBL/GenBank/DDBJ whole genome shotgun (WGS) entry which is preliminary data.</text>
</comment>
<dbReference type="EMBL" id="AFRT01000289">
    <property type="protein sequence ID" value="ELU44614.1"/>
    <property type="molecule type" value="Genomic_DNA"/>
</dbReference>
<dbReference type="AlphaFoldDB" id="L8X7J0"/>